<gene>
    <name evidence="1" type="ORF">EXIGLDRAFT_517857</name>
</gene>
<dbReference type="InParanoid" id="A0A166N2B8"/>
<protein>
    <submittedName>
        <fullName evidence="1">Uncharacterized protein</fullName>
    </submittedName>
</protein>
<organism evidence="1 2">
    <name type="scientific">Exidia glandulosa HHB12029</name>
    <dbReference type="NCBI Taxonomy" id="1314781"/>
    <lineage>
        <taxon>Eukaryota</taxon>
        <taxon>Fungi</taxon>
        <taxon>Dikarya</taxon>
        <taxon>Basidiomycota</taxon>
        <taxon>Agaricomycotina</taxon>
        <taxon>Agaricomycetes</taxon>
        <taxon>Auriculariales</taxon>
        <taxon>Exidiaceae</taxon>
        <taxon>Exidia</taxon>
    </lineage>
</organism>
<evidence type="ECO:0000313" key="2">
    <source>
        <dbReference type="Proteomes" id="UP000077266"/>
    </source>
</evidence>
<accession>A0A166N2B8</accession>
<reference evidence="1 2" key="1">
    <citation type="journal article" date="2016" name="Mol. Biol. Evol.">
        <title>Comparative Genomics of Early-Diverging Mushroom-Forming Fungi Provides Insights into the Origins of Lignocellulose Decay Capabilities.</title>
        <authorList>
            <person name="Nagy L.G."/>
            <person name="Riley R."/>
            <person name="Tritt A."/>
            <person name="Adam C."/>
            <person name="Daum C."/>
            <person name="Floudas D."/>
            <person name="Sun H."/>
            <person name="Yadav J.S."/>
            <person name="Pangilinan J."/>
            <person name="Larsson K.H."/>
            <person name="Matsuura K."/>
            <person name="Barry K."/>
            <person name="Labutti K."/>
            <person name="Kuo R."/>
            <person name="Ohm R.A."/>
            <person name="Bhattacharya S.S."/>
            <person name="Shirouzu T."/>
            <person name="Yoshinaga Y."/>
            <person name="Martin F.M."/>
            <person name="Grigoriev I.V."/>
            <person name="Hibbett D.S."/>
        </authorList>
    </citation>
    <scope>NUCLEOTIDE SEQUENCE [LARGE SCALE GENOMIC DNA]</scope>
    <source>
        <strain evidence="1 2">HHB12029</strain>
    </source>
</reference>
<keyword evidence="2" id="KW-1185">Reference proteome</keyword>
<dbReference type="Proteomes" id="UP000077266">
    <property type="component" value="Unassembled WGS sequence"/>
</dbReference>
<dbReference type="AlphaFoldDB" id="A0A166N2B8"/>
<name>A0A166N2B8_EXIGL</name>
<evidence type="ECO:0000313" key="1">
    <source>
        <dbReference type="EMBL" id="KZV78675.1"/>
    </source>
</evidence>
<dbReference type="EMBL" id="KV426795">
    <property type="protein sequence ID" value="KZV78675.1"/>
    <property type="molecule type" value="Genomic_DNA"/>
</dbReference>
<proteinExistence type="predicted"/>
<sequence>MRLSAVLAILVQIASYIILLRASLLIHAPTVARPAEQPHSQHQRLGTTTALSLYASIRRLCDIRQDRESFVLRTPYTLEHITTITQLHFGSSMPYLPIALDTSPRPPEVNVPRVRDALRRRSLQGQRQEHLRQVGKSYLSSSPCCRHARLRGHPSLLLIARIGAHTVCRRRCGPRAAPTRTLVYSPSQGRAAHFLVAVSNCSSVGPSIDINVCESLKRTSLLSTA</sequence>